<accession>A0A2V3IEU0</accession>
<evidence type="ECO:0000256" key="1">
    <source>
        <dbReference type="PROSITE-ProRule" id="PRU00175"/>
    </source>
</evidence>
<evidence type="ECO:0000256" key="2">
    <source>
        <dbReference type="SAM" id="MobiDB-lite"/>
    </source>
</evidence>
<dbReference type="EMBL" id="NBIV01000280">
    <property type="protein sequence ID" value="PXF40605.1"/>
    <property type="molecule type" value="Genomic_DNA"/>
</dbReference>
<evidence type="ECO:0000259" key="3">
    <source>
        <dbReference type="PROSITE" id="PS50089"/>
    </source>
</evidence>
<reference evidence="4 5" key="1">
    <citation type="journal article" date="2018" name="Mol. Biol. Evol.">
        <title>Analysis of the draft genome of the red seaweed Gracilariopsis chorda provides insights into genome size evolution in Rhodophyta.</title>
        <authorList>
            <person name="Lee J."/>
            <person name="Yang E.C."/>
            <person name="Graf L."/>
            <person name="Yang J.H."/>
            <person name="Qiu H."/>
            <person name="Zel Zion U."/>
            <person name="Chan C.X."/>
            <person name="Stephens T.G."/>
            <person name="Weber A.P.M."/>
            <person name="Boo G.H."/>
            <person name="Boo S.M."/>
            <person name="Kim K.M."/>
            <person name="Shin Y."/>
            <person name="Jung M."/>
            <person name="Lee S.J."/>
            <person name="Yim H.S."/>
            <person name="Lee J.H."/>
            <person name="Bhattacharya D."/>
            <person name="Yoon H.S."/>
        </authorList>
    </citation>
    <scope>NUCLEOTIDE SEQUENCE [LARGE SCALE GENOMIC DNA]</scope>
    <source>
        <strain evidence="4 5">SKKU-2015</strain>
        <tissue evidence="4">Whole body</tissue>
    </source>
</reference>
<keyword evidence="1" id="KW-0863">Zinc-finger</keyword>
<feature type="domain" description="RING-type" evidence="3">
    <location>
        <begin position="10"/>
        <end position="76"/>
    </location>
</feature>
<keyword evidence="1" id="KW-0862">Zinc</keyword>
<dbReference type="InterPro" id="IPR013083">
    <property type="entry name" value="Znf_RING/FYVE/PHD"/>
</dbReference>
<dbReference type="Pfam" id="PF17123">
    <property type="entry name" value="zf-RING_11"/>
    <property type="match status" value="1"/>
</dbReference>
<keyword evidence="1" id="KW-0479">Metal-binding</keyword>
<sequence length="230" mass="27346">MVHLGHPKECSICLENLAGNVVQLDCYHVFHYDCISRMFPKHNQERGTIYRMLRDRNGREELEVSYPLNNCCPNCQKPINTKDIKQWLDYVNCKKRSRPEGMSEEEYEKRKKKNKKRMERRLRKEEREKEEHREKKVEITLLLLVVTTTKVKVGNCEQKEEYSGRREVQQKKNHVGGVVEEKAKTFAKGGRGRKTLPDGSGCDDDGRLHFLKRQDFVLCFWHMEMWFSHS</sequence>
<dbReference type="Gene3D" id="3.30.40.10">
    <property type="entry name" value="Zinc/RING finger domain, C3HC4 (zinc finger)"/>
    <property type="match status" value="1"/>
</dbReference>
<dbReference type="SUPFAM" id="SSF57850">
    <property type="entry name" value="RING/U-box"/>
    <property type="match status" value="1"/>
</dbReference>
<dbReference type="GO" id="GO:0008270">
    <property type="term" value="F:zinc ion binding"/>
    <property type="evidence" value="ECO:0007669"/>
    <property type="project" value="UniProtKB-KW"/>
</dbReference>
<dbReference type="PROSITE" id="PS50089">
    <property type="entry name" value="ZF_RING_2"/>
    <property type="match status" value="1"/>
</dbReference>
<evidence type="ECO:0000313" key="4">
    <source>
        <dbReference type="EMBL" id="PXF40605.1"/>
    </source>
</evidence>
<dbReference type="Proteomes" id="UP000247409">
    <property type="component" value="Unassembled WGS sequence"/>
</dbReference>
<feature type="compositionally biased region" description="Basic residues" evidence="2">
    <location>
        <begin position="110"/>
        <end position="121"/>
    </location>
</feature>
<keyword evidence="5" id="KW-1185">Reference proteome</keyword>
<dbReference type="InterPro" id="IPR001841">
    <property type="entry name" value="Znf_RING"/>
</dbReference>
<proteinExistence type="predicted"/>
<evidence type="ECO:0000313" key="5">
    <source>
        <dbReference type="Proteomes" id="UP000247409"/>
    </source>
</evidence>
<name>A0A2V3IEU0_9FLOR</name>
<organism evidence="4 5">
    <name type="scientific">Gracilariopsis chorda</name>
    <dbReference type="NCBI Taxonomy" id="448386"/>
    <lineage>
        <taxon>Eukaryota</taxon>
        <taxon>Rhodophyta</taxon>
        <taxon>Florideophyceae</taxon>
        <taxon>Rhodymeniophycidae</taxon>
        <taxon>Gracilariales</taxon>
        <taxon>Gracilariaceae</taxon>
        <taxon>Gracilariopsis</taxon>
    </lineage>
</organism>
<dbReference type="OrthoDB" id="8062037at2759"/>
<gene>
    <name evidence="4" type="ORF">BWQ96_09709</name>
</gene>
<protein>
    <recommendedName>
        <fullName evidence="3">RING-type domain-containing protein</fullName>
    </recommendedName>
</protein>
<dbReference type="SMART" id="SM00184">
    <property type="entry name" value="RING"/>
    <property type="match status" value="1"/>
</dbReference>
<comment type="caution">
    <text evidence="4">The sequence shown here is derived from an EMBL/GenBank/DDBJ whole genome shotgun (WGS) entry which is preliminary data.</text>
</comment>
<dbReference type="AlphaFoldDB" id="A0A2V3IEU0"/>
<feature type="region of interest" description="Disordered" evidence="2">
    <location>
        <begin position="101"/>
        <end position="130"/>
    </location>
</feature>